<dbReference type="RefSeq" id="WP_246035199.1">
    <property type="nucleotide sequence ID" value="NZ_AP019368.1"/>
</dbReference>
<dbReference type="KEGG" id="sbf:JCM31447_23340"/>
<protein>
    <submittedName>
        <fullName evidence="11">Epimerase</fullName>
    </submittedName>
</protein>
<dbReference type="SUPFAM" id="SSF53448">
    <property type="entry name" value="Nucleotide-diphospho-sugar transferases"/>
    <property type="match status" value="1"/>
</dbReference>
<evidence type="ECO:0000256" key="4">
    <source>
        <dbReference type="ARBA" id="ARBA00022692"/>
    </source>
</evidence>
<proteinExistence type="predicted"/>
<organism evidence="11 12">
    <name type="scientific">Fluviispira sanaruensis</name>
    <dbReference type="NCBI Taxonomy" id="2493639"/>
    <lineage>
        <taxon>Bacteria</taxon>
        <taxon>Pseudomonadati</taxon>
        <taxon>Bdellovibrionota</taxon>
        <taxon>Oligoflexia</taxon>
        <taxon>Silvanigrellales</taxon>
        <taxon>Silvanigrellaceae</taxon>
        <taxon>Fluviispira</taxon>
    </lineage>
</organism>
<feature type="transmembrane region" description="Helical" evidence="8">
    <location>
        <begin position="554"/>
        <end position="581"/>
    </location>
</feature>
<evidence type="ECO:0000256" key="6">
    <source>
        <dbReference type="ARBA" id="ARBA00022989"/>
    </source>
</evidence>
<dbReference type="CDD" id="cd04187">
    <property type="entry name" value="DPM1_like_bac"/>
    <property type="match status" value="1"/>
</dbReference>
<reference evidence="11 12" key="1">
    <citation type="submission" date="2018-12" db="EMBL/GenBank/DDBJ databases">
        <title>Rubrispira sanarue gen. nov., sp., nov., a member of the order Silvanigrellales, isolated from a brackish lake in Hamamatsu Japan.</title>
        <authorList>
            <person name="Maejima Y."/>
            <person name="Iino T."/>
            <person name="Muraguchi Y."/>
            <person name="Fukuda K."/>
            <person name="Nojiri H."/>
            <person name="Ohkuma M."/>
            <person name="Moriuchi R."/>
            <person name="Dohra H."/>
            <person name="Kimbara K."/>
            <person name="Shintani M."/>
        </authorList>
    </citation>
    <scope>NUCLEOTIDE SEQUENCE [LARGE SCALE GENOMIC DNA]</scope>
    <source>
        <strain evidence="11 12">RF1110005</strain>
    </source>
</reference>
<keyword evidence="1" id="KW-1003">Cell membrane</keyword>
<dbReference type="InterPro" id="IPR001509">
    <property type="entry name" value="Epimerase_deHydtase"/>
</dbReference>
<feature type="domain" description="NAD-dependent epimerase/dehydratase" evidence="10">
    <location>
        <begin position="11"/>
        <end position="242"/>
    </location>
</feature>
<sequence length="647" mass="73940">MLDLMKLRGPILILGASGFIGANLFKRLNALRNDVYGTSSKENPWRLSDVQNKENILIFNLRINENLFELFEKTQPQTIFNCIAYGAYHFENNPELIYETNFLITLRILNYLEKNKFSAYIHSGSSSEYGDNSAGPSENDFPLPNSHYAVSKVACSNLILFYGKKKKLPIANLRLYSVYGPLEDPSRLIPNIVHKALENSYPPFVNKDISRDFIYIDDVCNAFISAALNLEEDSYGESFNIGFGQEVTIEKIAHEAKIAFSIPTDPIFGNTESRHWDNVNWFANIEKTKLKLNWQPKTSLQQGLLKTADWLKTVENWENLEKKSKKYLLNKTYSTSVIIACYKDNLAIPLMYARLTETLSQLNIEYEIIFVNDGSPDNTEEVIRNISAKDPNVMGITHSRNFGSQAAFQSGMKIARMNSCILMDGDLQDPPEIIPQFIEKWREGFDVVFGIRVKREAPFFMQIAYKLFYRIFSYFSYVYIPKDAGDFSLIDKKVVSWILKFSERDVFLRGIRAFVGFKQTGICYLRPERAFGKSTNNLLKNLNWAKKGILSFSYVPLSFLTFCSIIIFSASLLVSLVHIFLKLIFPEIAPQGITTVMILVIFFGSSILISVAFIGEYIAKIFEEVKARPKYIRKSIIQNGSVKNISE</sequence>
<accession>A0A4P2VLV5</accession>
<evidence type="ECO:0000256" key="7">
    <source>
        <dbReference type="ARBA" id="ARBA00023136"/>
    </source>
</evidence>
<dbReference type="GO" id="GO:0009103">
    <property type="term" value="P:lipopolysaccharide biosynthetic process"/>
    <property type="evidence" value="ECO:0007669"/>
    <property type="project" value="UniProtKB-KW"/>
</dbReference>
<evidence type="ECO:0000256" key="1">
    <source>
        <dbReference type="ARBA" id="ARBA00022475"/>
    </source>
</evidence>
<dbReference type="InterPro" id="IPR001173">
    <property type="entry name" value="Glyco_trans_2-like"/>
</dbReference>
<evidence type="ECO:0000256" key="5">
    <source>
        <dbReference type="ARBA" id="ARBA00022985"/>
    </source>
</evidence>
<dbReference type="GO" id="GO:0005886">
    <property type="term" value="C:plasma membrane"/>
    <property type="evidence" value="ECO:0007669"/>
    <property type="project" value="TreeGrafter"/>
</dbReference>
<dbReference type="InterPro" id="IPR036291">
    <property type="entry name" value="NAD(P)-bd_dom_sf"/>
</dbReference>
<keyword evidence="5" id="KW-0448">Lipopolysaccharide biosynthesis</keyword>
<dbReference type="InterPro" id="IPR029044">
    <property type="entry name" value="Nucleotide-diphossugar_trans"/>
</dbReference>
<keyword evidence="7 8" id="KW-0472">Membrane</keyword>
<evidence type="ECO:0000256" key="2">
    <source>
        <dbReference type="ARBA" id="ARBA00022676"/>
    </source>
</evidence>
<dbReference type="InterPro" id="IPR050256">
    <property type="entry name" value="Glycosyltransferase_2"/>
</dbReference>
<feature type="domain" description="Glycosyltransferase 2-like" evidence="9">
    <location>
        <begin position="336"/>
        <end position="459"/>
    </location>
</feature>
<evidence type="ECO:0000313" key="12">
    <source>
        <dbReference type="Proteomes" id="UP000291236"/>
    </source>
</evidence>
<evidence type="ECO:0000256" key="8">
    <source>
        <dbReference type="SAM" id="Phobius"/>
    </source>
</evidence>
<dbReference type="PANTHER" id="PTHR48090:SF3">
    <property type="entry name" value="UNDECAPRENYL-PHOSPHATE 4-DEOXY-4-FORMAMIDO-L-ARABINOSE TRANSFERASE"/>
    <property type="match status" value="1"/>
</dbReference>
<keyword evidence="2" id="KW-0328">Glycosyltransferase</keyword>
<dbReference type="Pfam" id="PF01370">
    <property type="entry name" value="Epimerase"/>
    <property type="match status" value="1"/>
</dbReference>
<keyword evidence="3" id="KW-0808">Transferase</keyword>
<gene>
    <name evidence="11" type="ORF">JCM31447_23340</name>
</gene>
<keyword evidence="6 8" id="KW-1133">Transmembrane helix</keyword>
<feature type="transmembrane region" description="Helical" evidence="8">
    <location>
        <begin position="593"/>
        <end position="619"/>
    </location>
</feature>
<dbReference type="Gene3D" id="3.90.550.10">
    <property type="entry name" value="Spore Coat Polysaccharide Biosynthesis Protein SpsA, Chain A"/>
    <property type="match status" value="1"/>
</dbReference>
<dbReference type="GO" id="GO:0016757">
    <property type="term" value="F:glycosyltransferase activity"/>
    <property type="evidence" value="ECO:0007669"/>
    <property type="project" value="UniProtKB-KW"/>
</dbReference>
<evidence type="ECO:0000259" key="9">
    <source>
        <dbReference type="Pfam" id="PF00535"/>
    </source>
</evidence>
<keyword evidence="12" id="KW-1185">Reference proteome</keyword>
<name>A0A4P2VLV5_FLUSA</name>
<evidence type="ECO:0000259" key="10">
    <source>
        <dbReference type="Pfam" id="PF01370"/>
    </source>
</evidence>
<evidence type="ECO:0000313" key="11">
    <source>
        <dbReference type="EMBL" id="BBH53881.1"/>
    </source>
</evidence>
<dbReference type="PANTHER" id="PTHR48090">
    <property type="entry name" value="UNDECAPRENYL-PHOSPHATE 4-DEOXY-4-FORMAMIDO-L-ARABINOSE TRANSFERASE-RELATED"/>
    <property type="match status" value="1"/>
</dbReference>
<dbReference type="Pfam" id="PF00535">
    <property type="entry name" value="Glycos_transf_2"/>
    <property type="match status" value="1"/>
</dbReference>
<evidence type="ECO:0000256" key="3">
    <source>
        <dbReference type="ARBA" id="ARBA00022679"/>
    </source>
</evidence>
<dbReference type="Proteomes" id="UP000291236">
    <property type="component" value="Chromosome"/>
</dbReference>
<dbReference type="EMBL" id="AP019368">
    <property type="protein sequence ID" value="BBH53881.1"/>
    <property type="molecule type" value="Genomic_DNA"/>
</dbReference>
<dbReference type="SUPFAM" id="SSF51735">
    <property type="entry name" value="NAD(P)-binding Rossmann-fold domains"/>
    <property type="match status" value="1"/>
</dbReference>
<dbReference type="Gene3D" id="3.40.50.720">
    <property type="entry name" value="NAD(P)-binding Rossmann-like Domain"/>
    <property type="match status" value="1"/>
</dbReference>
<keyword evidence="4 8" id="KW-0812">Transmembrane</keyword>
<dbReference type="AlphaFoldDB" id="A0A4P2VLV5"/>